<organism evidence="5 6">
    <name type="scientific">Anisodus tanguticus</name>
    <dbReference type="NCBI Taxonomy" id="243964"/>
    <lineage>
        <taxon>Eukaryota</taxon>
        <taxon>Viridiplantae</taxon>
        <taxon>Streptophyta</taxon>
        <taxon>Embryophyta</taxon>
        <taxon>Tracheophyta</taxon>
        <taxon>Spermatophyta</taxon>
        <taxon>Magnoliopsida</taxon>
        <taxon>eudicotyledons</taxon>
        <taxon>Gunneridae</taxon>
        <taxon>Pentapetalae</taxon>
        <taxon>asterids</taxon>
        <taxon>lamiids</taxon>
        <taxon>Solanales</taxon>
        <taxon>Solanaceae</taxon>
        <taxon>Solanoideae</taxon>
        <taxon>Hyoscyameae</taxon>
        <taxon>Anisodus</taxon>
    </lineage>
</organism>
<feature type="region of interest" description="Disordered" evidence="2">
    <location>
        <begin position="399"/>
        <end position="488"/>
    </location>
</feature>
<feature type="domain" description="DUF6857" evidence="4">
    <location>
        <begin position="615"/>
        <end position="687"/>
    </location>
</feature>
<keyword evidence="1" id="KW-0175">Coiled coil</keyword>
<dbReference type="PANTHER" id="PTHR31928:SF2">
    <property type="entry name" value="EXPRESSED PROTEIN"/>
    <property type="match status" value="1"/>
</dbReference>
<protein>
    <submittedName>
        <fullName evidence="5">Uncharacterized protein</fullName>
    </submittedName>
</protein>
<name>A0AAE1VLS7_9SOLA</name>
<keyword evidence="6" id="KW-1185">Reference proteome</keyword>
<feature type="region of interest" description="Disordered" evidence="2">
    <location>
        <begin position="1"/>
        <end position="35"/>
    </location>
</feature>
<dbReference type="EMBL" id="JAVYJV010000003">
    <property type="protein sequence ID" value="KAK4373822.1"/>
    <property type="molecule type" value="Genomic_DNA"/>
</dbReference>
<dbReference type="InterPro" id="IPR048297">
    <property type="entry name" value="DUF936_dom_pln"/>
</dbReference>
<feature type="compositionally biased region" description="Polar residues" evidence="2">
    <location>
        <begin position="18"/>
        <end position="31"/>
    </location>
</feature>
<evidence type="ECO:0000256" key="1">
    <source>
        <dbReference type="SAM" id="Coils"/>
    </source>
</evidence>
<reference evidence="5" key="1">
    <citation type="submission" date="2023-12" db="EMBL/GenBank/DDBJ databases">
        <title>Genome assembly of Anisodus tanguticus.</title>
        <authorList>
            <person name="Wang Y.-J."/>
        </authorList>
    </citation>
    <scope>NUCLEOTIDE SEQUENCE</scope>
    <source>
        <strain evidence="5">KB-2021</strain>
        <tissue evidence="5">Leaf</tissue>
    </source>
</reference>
<dbReference type="Pfam" id="PF21647">
    <property type="entry name" value="DUF6857"/>
    <property type="match status" value="2"/>
</dbReference>
<evidence type="ECO:0000256" key="2">
    <source>
        <dbReference type="SAM" id="MobiDB-lite"/>
    </source>
</evidence>
<feature type="compositionally biased region" description="Polar residues" evidence="2">
    <location>
        <begin position="355"/>
        <end position="364"/>
    </location>
</feature>
<dbReference type="InterPro" id="IPR049172">
    <property type="entry name" value="DUF6857_pln"/>
</dbReference>
<feature type="domain" description="DUF936" evidence="3">
    <location>
        <begin position="268"/>
        <end position="344"/>
    </location>
</feature>
<accession>A0AAE1VLS7</accession>
<feature type="compositionally biased region" description="Basic and acidic residues" evidence="2">
    <location>
        <begin position="414"/>
        <end position="425"/>
    </location>
</feature>
<dbReference type="InterPro" id="IPR010341">
    <property type="entry name" value="DUF936_pln"/>
</dbReference>
<dbReference type="PANTHER" id="PTHR31928">
    <property type="entry name" value="EXPRESSED PROTEIN"/>
    <property type="match status" value="1"/>
</dbReference>
<sequence length="693" mass="77740">MKLKKQGDAAKQIRKAQGQVQRVRQSKGNQELNDELKMKANELERLFSEHKLRALEDQSNSTRKSKASNMQGRQVAASSSRKPVVDNVVVQLSDNYILNDSATNSDDIDRSAITPLTKEAVNQRDVLNMTSSEQSFSEGSRGKFYERFMQKRNAKLREEWNSKRDEKEAKLKALEDSFERSRADMKAKFAESTDKDSAVSAAHRHAERLHSFNSRSILRRDQDVLEGLVGDFLIYFPSDAFQSLLTSILAPPDNFKSREDHLSGSSIKELWPNHGFFIKVSDSSHSTYVTLSKEDNELILNNKLELGQFFYVDKMEAGTPVPVLAGIRPIPGRNPFVGNPKDLMQMLEQSEIPDQENNTGSKLNELTEPKKENQKKRFVIKEEKAVVASRYMQGVSNQNTKISGKYQGNGAKGVENESNRADHKVVPLKGKQPEVKGQTRPTTPSRGHSDAFSPNSDVNVLNSRELLTTPRSSTLKHTSSKQENIRQKSPFPETLIPWSSLPDNLAKPGKGILRRKKFASLIAAEAQEEALTANYLLHCFSMFAELCSSASPESPHLNLAKFFTLNQLMDQPNTRTNEQIPDNFASKLSLQDKEKAGKKNFKISPNEALDVGLRLDEQEQKKKGRAVQQTDSNNQIALALSQLKHANDWLGKLRSKSNLNKDVAETVDRLKQKLYACLLRVDSAASALGKQSS</sequence>
<feature type="domain" description="DUF6857" evidence="4">
    <location>
        <begin position="493"/>
        <end position="594"/>
    </location>
</feature>
<comment type="caution">
    <text evidence="5">The sequence shown here is derived from an EMBL/GenBank/DDBJ whole genome shotgun (WGS) entry which is preliminary data.</text>
</comment>
<feature type="compositionally biased region" description="Polar residues" evidence="2">
    <location>
        <begin position="439"/>
        <end position="477"/>
    </location>
</feature>
<feature type="coiled-coil region" evidence="1">
    <location>
        <begin position="157"/>
        <end position="184"/>
    </location>
</feature>
<evidence type="ECO:0000259" key="3">
    <source>
        <dbReference type="Pfam" id="PF06075"/>
    </source>
</evidence>
<evidence type="ECO:0000313" key="6">
    <source>
        <dbReference type="Proteomes" id="UP001291623"/>
    </source>
</evidence>
<proteinExistence type="predicted"/>
<dbReference type="AlphaFoldDB" id="A0AAE1VLS7"/>
<feature type="region of interest" description="Disordered" evidence="2">
    <location>
        <begin position="351"/>
        <end position="376"/>
    </location>
</feature>
<gene>
    <name evidence="5" type="ORF">RND71_004499</name>
</gene>
<feature type="compositionally biased region" description="Polar residues" evidence="2">
    <location>
        <begin position="57"/>
        <end position="80"/>
    </location>
</feature>
<dbReference type="Pfam" id="PF06075">
    <property type="entry name" value="DUF936"/>
    <property type="match status" value="1"/>
</dbReference>
<evidence type="ECO:0000259" key="4">
    <source>
        <dbReference type="Pfam" id="PF21647"/>
    </source>
</evidence>
<dbReference type="Proteomes" id="UP001291623">
    <property type="component" value="Unassembled WGS sequence"/>
</dbReference>
<evidence type="ECO:0000313" key="5">
    <source>
        <dbReference type="EMBL" id="KAK4373822.1"/>
    </source>
</evidence>
<feature type="region of interest" description="Disordered" evidence="2">
    <location>
        <begin position="54"/>
        <end position="80"/>
    </location>
</feature>